<dbReference type="Gene3D" id="3.40.250.10">
    <property type="entry name" value="Rhodanese-like domain"/>
    <property type="match status" value="1"/>
</dbReference>
<gene>
    <name evidence="2" type="ORF">EHO59_11405</name>
</gene>
<evidence type="ECO:0000313" key="3">
    <source>
        <dbReference type="Proteomes" id="UP000297453"/>
    </source>
</evidence>
<evidence type="ECO:0000313" key="2">
    <source>
        <dbReference type="EMBL" id="TGK01705.1"/>
    </source>
</evidence>
<keyword evidence="2" id="KW-0808">Transferase</keyword>
<protein>
    <submittedName>
        <fullName evidence="2">Sulfurtransferase</fullName>
    </submittedName>
</protein>
<accession>A0A4R9FTC3</accession>
<organism evidence="2 3">
    <name type="scientific">Leptospira semungkisensis</name>
    <dbReference type="NCBI Taxonomy" id="2484985"/>
    <lineage>
        <taxon>Bacteria</taxon>
        <taxon>Pseudomonadati</taxon>
        <taxon>Spirochaetota</taxon>
        <taxon>Spirochaetia</taxon>
        <taxon>Leptospirales</taxon>
        <taxon>Leptospiraceae</taxon>
        <taxon>Leptospira</taxon>
    </lineage>
</organism>
<sequence>MKNTLIYTSLLAVSLGLLGNCGGGGGGSSAGLAALGLGGGTGVKVSSASDLVVESSDNYDDNKYGLISSTTLRTWVSNWSANKPAGITGNLVIYQANRVGTDSNKSLILPTTGVKVFVAVDGNTPAQYSWKTFRETRSNGTISIPGGNASTGGFGIISGANIDAWFQTYGIDPTKDLIVFASGNGDNYGSIGHQHYISKYWGVDNTHLAVLNGSIKGQFPESELGNDSDASVPPLDGTFSVKQLKHVDNRVLALSVQDIIDIAKNNGNHSVAGVSKNVLIADVRTKNTVDDPSTYTASAGYQEYAGAENATGTTLTGGGAIAFEGHLKGAVFVPHYNFVDRSTLDNAYAYGTSAVGTFATLKFKSKAAVKDLWDNYGTTGGPNTGASAWQEGQTVLQYCRTNTRSQTSGLTTSLILGRPTTFLEDGWSIFGLLAGSFPSATNFNADVTTGDVYPSVPDDFAPDVQGAVETGTYASPVAGAHYNSGVKESTVNYFGINSGGITTKKVFEDDWNYKNQ</sequence>
<proteinExistence type="predicted"/>
<dbReference type="PROSITE" id="PS50206">
    <property type="entry name" value="RHODANESE_3"/>
    <property type="match status" value="1"/>
</dbReference>
<feature type="domain" description="Rhodanese" evidence="1">
    <location>
        <begin position="324"/>
        <end position="436"/>
    </location>
</feature>
<name>A0A4R9FTC3_9LEPT</name>
<dbReference type="InterPro" id="IPR036873">
    <property type="entry name" value="Rhodanese-like_dom_sf"/>
</dbReference>
<dbReference type="Proteomes" id="UP000297453">
    <property type="component" value="Unassembled WGS sequence"/>
</dbReference>
<dbReference type="OrthoDB" id="315782at2"/>
<comment type="caution">
    <text evidence="2">The sequence shown here is derived from an EMBL/GenBank/DDBJ whole genome shotgun (WGS) entry which is preliminary data.</text>
</comment>
<dbReference type="EMBL" id="RQEP01000016">
    <property type="protein sequence ID" value="TGK01705.1"/>
    <property type="molecule type" value="Genomic_DNA"/>
</dbReference>
<dbReference type="AlphaFoldDB" id="A0A4R9FTC3"/>
<reference evidence="2" key="1">
    <citation type="journal article" date="2019" name="PLoS Negl. Trop. Dis.">
        <title>Revisiting the worldwide diversity of Leptospira species in the environment.</title>
        <authorList>
            <person name="Vincent A.T."/>
            <person name="Schiettekatte O."/>
            <person name="Bourhy P."/>
            <person name="Veyrier F.J."/>
            <person name="Picardeau M."/>
        </authorList>
    </citation>
    <scope>NUCLEOTIDE SEQUENCE [LARGE SCALE GENOMIC DNA]</scope>
    <source>
        <strain evidence="2">SSS9</strain>
    </source>
</reference>
<evidence type="ECO:0000259" key="1">
    <source>
        <dbReference type="PROSITE" id="PS50206"/>
    </source>
</evidence>
<dbReference type="GO" id="GO:0016740">
    <property type="term" value="F:transferase activity"/>
    <property type="evidence" value="ECO:0007669"/>
    <property type="project" value="UniProtKB-KW"/>
</dbReference>
<dbReference type="RefSeq" id="WP_135588075.1">
    <property type="nucleotide sequence ID" value="NZ_RQEP01000016.1"/>
</dbReference>
<keyword evidence="3" id="KW-1185">Reference proteome</keyword>
<dbReference type="InterPro" id="IPR001763">
    <property type="entry name" value="Rhodanese-like_dom"/>
</dbReference>